<dbReference type="PRINTS" id="PR01837">
    <property type="entry name" value="MGTCSAPBPROT"/>
</dbReference>
<organism evidence="9 10">
    <name type="scientific">Cyclotella cryptica</name>
    <dbReference type="NCBI Taxonomy" id="29204"/>
    <lineage>
        <taxon>Eukaryota</taxon>
        <taxon>Sar</taxon>
        <taxon>Stramenopiles</taxon>
        <taxon>Ochrophyta</taxon>
        <taxon>Bacillariophyta</taxon>
        <taxon>Coscinodiscophyceae</taxon>
        <taxon>Thalassiosirophycidae</taxon>
        <taxon>Stephanodiscales</taxon>
        <taxon>Stephanodiscaceae</taxon>
        <taxon>Cyclotella</taxon>
    </lineage>
</organism>
<feature type="domain" description="MgtC/SapB/SrpB/YhiD N-terminal" evidence="8">
    <location>
        <begin position="167"/>
        <end position="310"/>
    </location>
</feature>
<comment type="caution">
    <text evidence="9">The sequence shown here is derived from an EMBL/GenBank/DDBJ whole genome shotgun (WGS) entry which is preliminary data.</text>
</comment>
<dbReference type="AlphaFoldDB" id="A0ABD3Q3Y7"/>
<accession>A0ABD3Q3Y7</accession>
<feature type="transmembrane region" description="Helical" evidence="6">
    <location>
        <begin position="101"/>
        <end position="121"/>
    </location>
</feature>
<dbReference type="EMBL" id="JABMIG020000079">
    <property type="protein sequence ID" value="KAL3794564.1"/>
    <property type="molecule type" value="Genomic_DNA"/>
</dbReference>
<sequence>MVQSTSFLASVFLLLGTAESLTSLCKCTTSIPFKPNHVTPCKPKYVNDPRSHGHSNSRLTSTYVEARHVSKSFLSYVLPRRVLSSFRGLSNALKKRGPQRVFLGTLLAAIMVFGPAFSPAANAATSMASSSVALSASSASVFSTQSRALGTFHFLPTKAELELCFRLLYAACSGAFVGLERSSHDRPAGVRTMALVGLGACIFTVCSVHGFLPHSALGYAADSPMLANVKCDPGRMASNVASGVGFIGAGAIHKSKLHGNGSEAQNVVAGLTTAAAIWVSAAVGVASAVGLYFVGAVASLSTVAILRFAKVSKEEETKFSWTPRALEVEDDVVYPRKKHSVSEANRANDASQARLKGLFGYNAPDRSLTDQILENSTMDPQLEQYLRRRAKDEGYSRLEQDIRIVESRVHQDSSPFKP</sequence>
<evidence type="ECO:0000256" key="7">
    <source>
        <dbReference type="SAM" id="SignalP"/>
    </source>
</evidence>
<keyword evidence="7" id="KW-0732">Signal</keyword>
<reference evidence="9 10" key="1">
    <citation type="journal article" date="2020" name="G3 (Bethesda)">
        <title>Improved Reference Genome for Cyclotella cryptica CCMP332, a Model for Cell Wall Morphogenesis, Salinity Adaptation, and Lipid Production in Diatoms (Bacillariophyta).</title>
        <authorList>
            <person name="Roberts W.R."/>
            <person name="Downey K.M."/>
            <person name="Ruck E.C."/>
            <person name="Traller J.C."/>
            <person name="Alverson A.J."/>
        </authorList>
    </citation>
    <scope>NUCLEOTIDE SEQUENCE [LARGE SCALE GENOMIC DNA]</scope>
    <source>
        <strain evidence="9 10">CCMP332</strain>
    </source>
</reference>
<dbReference type="PANTHER" id="PTHR33778">
    <property type="entry name" value="PROTEIN MGTC"/>
    <property type="match status" value="1"/>
</dbReference>
<evidence type="ECO:0000256" key="1">
    <source>
        <dbReference type="ARBA" id="ARBA00004651"/>
    </source>
</evidence>
<proteinExistence type="predicted"/>
<dbReference type="InterPro" id="IPR049177">
    <property type="entry name" value="MgtC_SapB_SrpB_YhiD_N"/>
</dbReference>
<evidence type="ECO:0000256" key="6">
    <source>
        <dbReference type="SAM" id="Phobius"/>
    </source>
</evidence>
<evidence type="ECO:0000256" key="5">
    <source>
        <dbReference type="ARBA" id="ARBA00023136"/>
    </source>
</evidence>
<dbReference type="Proteomes" id="UP001516023">
    <property type="component" value="Unassembled WGS sequence"/>
</dbReference>
<name>A0ABD3Q3Y7_9STRA</name>
<dbReference type="InterPro" id="IPR003416">
    <property type="entry name" value="MgtC/SapB/SrpB/YhiD_fam"/>
</dbReference>
<keyword evidence="10" id="KW-1185">Reference proteome</keyword>
<evidence type="ECO:0000259" key="8">
    <source>
        <dbReference type="Pfam" id="PF02308"/>
    </source>
</evidence>
<comment type="subcellular location">
    <subcellularLocation>
        <location evidence="1">Cell membrane</location>
        <topology evidence="1">Multi-pass membrane protein</topology>
    </subcellularLocation>
</comment>
<feature type="signal peptide" evidence="7">
    <location>
        <begin position="1"/>
        <end position="20"/>
    </location>
</feature>
<keyword evidence="4 6" id="KW-1133">Transmembrane helix</keyword>
<keyword evidence="2" id="KW-1003">Cell membrane</keyword>
<dbReference type="GO" id="GO:0005886">
    <property type="term" value="C:plasma membrane"/>
    <property type="evidence" value="ECO:0007669"/>
    <property type="project" value="UniProtKB-SubCell"/>
</dbReference>
<feature type="chain" id="PRO_5044811357" description="MgtC/SapB/SrpB/YhiD N-terminal domain-containing protein" evidence="7">
    <location>
        <begin position="21"/>
        <end position="418"/>
    </location>
</feature>
<evidence type="ECO:0000313" key="9">
    <source>
        <dbReference type="EMBL" id="KAL3794564.1"/>
    </source>
</evidence>
<evidence type="ECO:0000256" key="2">
    <source>
        <dbReference type="ARBA" id="ARBA00022475"/>
    </source>
</evidence>
<keyword evidence="3 6" id="KW-0812">Transmembrane</keyword>
<protein>
    <recommendedName>
        <fullName evidence="8">MgtC/SapB/SrpB/YhiD N-terminal domain-containing protein</fullName>
    </recommendedName>
</protein>
<dbReference type="Pfam" id="PF02308">
    <property type="entry name" value="MgtC"/>
    <property type="match status" value="1"/>
</dbReference>
<evidence type="ECO:0000256" key="4">
    <source>
        <dbReference type="ARBA" id="ARBA00022989"/>
    </source>
</evidence>
<keyword evidence="5 6" id="KW-0472">Membrane</keyword>
<dbReference type="PANTHER" id="PTHR33778:SF1">
    <property type="entry name" value="MAGNESIUM TRANSPORTER YHID-RELATED"/>
    <property type="match status" value="1"/>
</dbReference>
<feature type="transmembrane region" description="Helical" evidence="6">
    <location>
        <begin position="193"/>
        <end position="216"/>
    </location>
</feature>
<gene>
    <name evidence="9" type="ORF">HJC23_008020</name>
</gene>
<evidence type="ECO:0000256" key="3">
    <source>
        <dbReference type="ARBA" id="ARBA00022692"/>
    </source>
</evidence>
<evidence type="ECO:0000313" key="10">
    <source>
        <dbReference type="Proteomes" id="UP001516023"/>
    </source>
</evidence>